<organism evidence="3 4">
    <name type="scientific">Aspergillus versicolor CBS 583.65</name>
    <dbReference type="NCBI Taxonomy" id="1036611"/>
    <lineage>
        <taxon>Eukaryota</taxon>
        <taxon>Fungi</taxon>
        <taxon>Dikarya</taxon>
        <taxon>Ascomycota</taxon>
        <taxon>Pezizomycotina</taxon>
        <taxon>Eurotiomycetes</taxon>
        <taxon>Eurotiomycetidae</taxon>
        <taxon>Eurotiales</taxon>
        <taxon>Aspergillaceae</taxon>
        <taxon>Aspergillus</taxon>
        <taxon>Aspergillus subgen. Nidulantes</taxon>
    </lineage>
</organism>
<keyword evidence="2" id="KW-0732">Signal</keyword>
<gene>
    <name evidence="3" type="ORF">ASPVEDRAFT_23723</name>
</gene>
<feature type="signal peptide" evidence="2">
    <location>
        <begin position="1"/>
        <end position="20"/>
    </location>
</feature>
<dbReference type="AlphaFoldDB" id="A0A1L9P5N2"/>
<keyword evidence="4" id="KW-1185">Reference proteome</keyword>
<feature type="region of interest" description="Disordered" evidence="1">
    <location>
        <begin position="57"/>
        <end position="88"/>
    </location>
</feature>
<accession>A0A1L9P5N2</accession>
<evidence type="ECO:0008006" key="5">
    <source>
        <dbReference type="Google" id="ProtNLM"/>
    </source>
</evidence>
<evidence type="ECO:0000256" key="1">
    <source>
        <dbReference type="SAM" id="MobiDB-lite"/>
    </source>
</evidence>
<dbReference type="GeneID" id="63725089"/>
<name>A0A1L9P5N2_ASPVE</name>
<proteinExistence type="predicted"/>
<dbReference type="VEuPathDB" id="FungiDB:ASPVEDRAFT_23723"/>
<feature type="chain" id="PRO_5009887265" description="Apple domain-containing protein" evidence="2">
    <location>
        <begin position="21"/>
        <end position="194"/>
    </location>
</feature>
<protein>
    <recommendedName>
        <fullName evidence="5">Apple domain-containing protein</fullName>
    </recommendedName>
</protein>
<dbReference type="Proteomes" id="UP000184073">
    <property type="component" value="Unassembled WGS sequence"/>
</dbReference>
<evidence type="ECO:0000256" key="2">
    <source>
        <dbReference type="SAM" id="SignalP"/>
    </source>
</evidence>
<evidence type="ECO:0000313" key="3">
    <source>
        <dbReference type="EMBL" id="OJI96733.1"/>
    </source>
</evidence>
<dbReference type="OrthoDB" id="4519222at2759"/>
<dbReference type="RefSeq" id="XP_040662496.1">
    <property type="nucleotide sequence ID" value="XM_040809578.1"/>
</dbReference>
<evidence type="ECO:0000313" key="4">
    <source>
        <dbReference type="Proteomes" id="UP000184073"/>
    </source>
</evidence>
<reference evidence="4" key="1">
    <citation type="journal article" date="2017" name="Genome Biol.">
        <title>Comparative genomics reveals high biological diversity and specific adaptations in the industrially and medically important fungal genus Aspergillus.</title>
        <authorList>
            <person name="de Vries R.P."/>
            <person name="Riley R."/>
            <person name="Wiebenga A."/>
            <person name="Aguilar-Osorio G."/>
            <person name="Amillis S."/>
            <person name="Uchima C.A."/>
            <person name="Anderluh G."/>
            <person name="Asadollahi M."/>
            <person name="Askin M."/>
            <person name="Barry K."/>
            <person name="Battaglia E."/>
            <person name="Bayram O."/>
            <person name="Benocci T."/>
            <person name="Braus-Stromeyer S.A."/>
            <person name="Caldana C."/>
            <person name="Canovas D."/>
            <person name="Cerqueira G.C."/>
            <person name="Chen F."/>
            <person name="Chen W."/>
            <person name="Choi C."/>
            <person name="Clum A."/>
            <person name="Dos Santos R.A."/>
            <person name="Damasio A.R."/>
            <person name="Diallinas G."/>
            <person name="Emri T."/>
            <person name="Fekete E."/>
            <person name="Flipphi M."/>
            <person name="Freyberg S."/>
            <person name="Gallo A."/>
            <person name="Gournas C."/>
            <person name="Habgood R."/>
            <person name="Hainaut M."/>
            <person name="Harispe M.L."/>
            <person name="Henrissat B."/>
            <person name="Hilden K.S."/>
            <person name="Hope R."/>
            <person name="Hossain A."/>
            <person name="Karabika E."/>
            <person name="Karaffa L."/>
            <person name="Karanyi Z."/>
            <person name="Krasevec N."/>
            <person name="Kuo A."/>
            <person name="Kusch H."/>
            <person name="LaButti K."/>
            <person name="Lagendijk E.L."/>
            <person name="Lapidus A."/>
            <person name="Levasseur A."/>
            <person name="Lindquist E."/>
            <person name="Lipzen A."/>
            <person name="Logrieco A.F."/>
            <person name="MacCabe A."/>
            <person name="Maekelae M.R."/>
            <person name="Malavazi I."/>
            <person name="Melin P."/>
            <person name="Meyer V."/>
            <person name="Mielnichuk N."/>
            <person name="Miskei M."/>
            <person name="Molnar A.P."/>
            <person name="Mule G."/>
            <person name="Ngan C.Y."/>
            <person name="Orejas M."/>
            <person name="Orosz E."/>
            <person name="Ouedraogo J.P."/>
            <person name="Overkamp K.M."/>
            <person name="Park H.-S."/>
            <person name="Perrone G."/>
            <person name="Piumi F."/>
            <person name="Punt P.J."/>
            <person name="Ram A.F."/>
            <person name="Ramon A."/>
            <person name="Rauscher S."/>
            <person name="Record E."/>
            <person name="Riano-Pachon D.M."/>
            <person name="Robert V."/>
            <person name="Roehrig J."/>
            <person name="Ruller R."/>
            <person name="Salamov A."/>
            <person name="Salih N.S."/>
            <person name="Samson R.A."/>
            <person name="Sandor E."/>
            <person name="Sanguinetti M."/>
            <person name="Schuetze T."/>
            <person name="Sepcic K."/>
            <person name="Shelest E."/>
            <person name="Sherlock G."/>
            <person name="Sophianopoulou V."/>
            <person name="Squina F.M."/>
            <person name="Sun H."/>
            <person name="Susca A."/>
            <person name="Todd R.B."/>
            <person name="Tsang A."/>
            <person name="Unkles S.E."/>
            <person name="van de Wiele N."/>
            <person name="van Rossen-Uffink D."/>
            <person name="Oliveira J.V."/>
            <person name="Vesth T.C."/>
            <person name="Visser J."/>
            <person name="Yu J.-H."/>
            <person name="Zhou M."/>
            <person name="Andersen M.R."/>
            <person name="Archer D.B."/>
            <person name="Baker S.E."/>
            <person name="Benoit I."/>
            <person name="Brakhage A.A."/>
            <person name="Braus G.H."/>
            <person name="Fischer R."/>
            <person name="Frisvad J.C."/>
            <person name="Goldman G.H."/>
            <person name="Houbraken J."/>
            <person name="Oakley B."/>
            <person name="Pocsi I."/>
            <person name="Scazzocchio C."/>
            <person name="Seiboth B."/>
            <person name="vanKuyk P.A."/>
            <person name="Wortman J."/>
            <person name="Dyer P.S."/>
            <person name="Grigoriev I.V."/>
        </authorList>
    </citation>
    <scope>NUCLEOTIDE SEQUENCE [LARGE SCALE GENOMIC DNA]</scope>
    <source>
        <strain evidence="4">CBS 583.65</strain>
    </source>
</reference>
<dbReference type="EMBL" id="KV878125">
    <property type="protein sequence ID" value="OJI96733.1"/>
    <property type="molecule type" value="Genomic_DNA"/>
</dbReference>
<sequence length="194" mass="21017">MRFSSSAALALLFAPGYVLGAGFCDNFKPCLPTRFATDMGTFDCFVDDGQYNCKTVPGTVPPHLKPGASKGEDKGNQRRKGSGSSHPRCNGKMWKGLCQKGCHESLLEIDGIEYERRCYQSMTGVKHRTVSGYSSPAQCLENECTGDDNCLGIEWAYNVANPPCWVATNAGPTSNPATVDYNTYHALVKKGEVA</sequence>